<evidence type="ECO:0000313" key="2">
    <source>
        <dbReference type="EMBL" id="GAV48249.1"/>
    </source>
</evidence>
<protein>
    <submittedName>
        <fullName evidence="2">Uncharacterized protein</fullName>
    </submittedName>
</protein>
<evidence type="ECO:0000313" key="3">
    <source>
        <dbReference type="Proteomes" id="UP000187013"/>
    </source>
</evidence>
<gene>
    <name evidence="2" type="ORF">ZYGR_0I05460</name>
</gene>
<name>A0A1Q2ZXS6_ZYGRO</name>
<keyword evidence="1" id="KW-0175">Coiled coil</keyword>
<evidence type="ECO:0000256" key="1">
    <source>
        <dbReference type="SAM" id="Coils"/>
    </source>
</evidence>
<sequence>MVRKNLNKAKLSGKPSQQEVFQAKINHDELTEIMKAATVLRRKDKENKKIETKMRKLEEDLKNPRFAMMMQRLFPMANLTVDQIDRRAPLKTLQKLCMGFEKSLKEQRKSPVKSMDKIGRETELLHTLKTLLKNKTDNIKLKAENRLLREKRETLLSNKKYSNITALKKLRLTKLKEELEETDQQVNSILDQNAKLFKDVENLYQDKQRQLKFERGKRELWSYLRHRYCNEISDTKFLRKKKNPKKKMLELEF</sequence>
<dbReference type="EMBL" id="BDGX01000009">
    <property type="protein sequence ID" value="GAV48249.1"/>
    <property type="molecule type" value="Genomic_DNA"/>
</dbReference>
<reference evidence="2 3" key="1">
    <citation type="submission" date="2016-08" db="EMBL/GenBank/DDBJ databases">
        <title>Draft genome sequence of allopolyploid Zygosaccharomyces rouxii.</title>
        <authorList>
            <person name="Watanabe J."/>
            <person name="Uehara K."/>
            <person name="Mogi Y."/>
            <person name="Tsukioka Y."/>
        </authorList>
    </citation>
    <scope>NUCLEOTIDE SEQUENCE [LARGE SCALE GENOMIC DNA]</scope>
    <source>
        <strain evidence="2 3">NBRC 110957</strain>
    </source>
</reference>
<accession>A0A1Q2ZXS6</accession>
<dbReference type="AlphaFoldDB" id="A0A1Q2ZXS6"/>
<proteinExistence type="predicted"/>
<dbReference type="Proteomes" id="UP000187013">
    <property type="component" value="Unassembled WGS sequence"/>
</dbReference>
<comment type="caution">
    <text evidence="2">The sequence shown here is derived from an EMBL/GenBank/DDBJ whole genome shotgun (WGS) entry which is preliminary data.</text>
</comment>
<organism evidence="2 3">
    <name type="scientific">Zygosaccharomyces rouxii</name>
    <dbReference type="NCBI Taxonomy" id="4956"/>
    <lineage>
        <taxon>Eukaryota</taxon>
        <taxon>Fungi</taxon>
        <taxon>Dikarya</taxon>
        <taxon>Ascomycota</taxon>
        <taxon>Saccharomycotina</taxon>
        <taxon>Saccharomycetes</taxon>
        <taxon>Saccharomycetales</taxon>
        <taxon>Saccharomycetaceae</taxon>
        <taxon>Zygosaccharomyces</taxon>
    </lineage>
</organism>
<feature type="coiled-coil region" evidence="1">
    <location>
        <begin position="138"/>
        <end position="192"/>
    </location>
</feature>